<evidence type="ECO:0000313" key="2">
    <source>
        <dbReference type="Proteomes" id="UP001054252"/>
    </source>
</evidence>
<protein>
    <submittedName>
        <fullName evidence="1">Uncharacterized protein</fullName>
    </submittedName>
</protein>
<reference evidence="1 2" key="1">
    <citation type="journal article" date="2021" name="Commun. Biol.">
        <title>The genome of Shorea leprosula (Dipterocarpaceae) highlights the ecological relevance of drought in aseasonal tropical rainforests.</title>
        <authorList>
            <person name="Ng K.K.S."/>
            <person name="Kobayashi M.J."/>
            <person name="Fawcett J.A."/>
            <person name="Hatakeyama M."/>
            <person name="Paape T."/>
            <person name="Ng C.H."/>
            <person name="Ang C.C."/>
            <person name="Tnah L.H."/>
            <person name="Lee C.T."/>
            <person name="Nishiyama T."/>
            <person name="Sese J."/>
            <person name="O'Brien M.J."/>
            <person name="Copetti D."/>
            <person name="Mohd Noor M.I."/>
            <person name="Ong R.C."/>
            <person name="Putra M."/>
            <person name="Sireger I.Z."/>
            <person name="Indrioko S."/>
            <person name="Kosugi Y."/>
            <person name="Izuno A."/>
            <person name="Isagi Y."/>
            <person name="Lee S.L."/>
            <person name="Shimizu K.K."/>
        </authorList>
    </citation>
    <scope>NUCLEOTIDE SEQUENCE [LARGE SCALE GENOMIC DNA]</scope>
    <source>
        <strain evidence="1">214</strain>
    </source>
</reference>
<dbReference type="AlphaFoldDB" id="A0AAV5K5L7"/>
<evidence type="ECO:0000313" key="1">
    <source>
        <dbReference type="EMBL" id="GKV20128.1"/>
    </source>
</evidence>
<accession>A0AAV5K5L7</accession>
<comment type="caution">
    <text evidence="1">The sequence shown here is derived from an EMBL/GenBank/DDBJ whole genome shotgun (WGS) entry which is preliminary data.</text>
</comment>
<gene>
    <name evidence="1" type="ORF">SLEP1_g30291</name>
</gene>
<dbReference type="Proteomes" id="UP001054252">
    <property type="component" value="Unassembled WGS sequence"/>
</dbReference>
<sequence length="226" mass="24767">MESENKKEWLMTRQEEMNSLQENGIYELVKLSKDNKALNNKWVFKGEFEVNNPDPSKEEAKDMKNVSYAFAVGSLMYAMVCTRLDIAHAMGHEPLLIGYNDADLGGDLDTKNSTFGYLMLYVEGAVSSEVIILTSLDGGARARNGQAANPANAPSLATCKAELFAAVATIFSQLEIIANLITSTDAPATSDASTPLMLRPPLMPQPPLMLRPSLTVLRLLMLWPPL</sequence>
<keyword evidence="2" id="KW-1185">Reference proteome</keyword>
<dbReference type="EMBL" id="BPVZ01000054">
    <property type="protein sequence ID" value="GKV20128.1"/>
    <property type="molecule type" value="Genomic_DNA"/>
</dbReference>
<organism evidence="1 2">
    <name type="scientific">Rubroshorea leprosula</name>
    <dbReference type="NCBI Taxonomy" id="152421"/>
    <lineage>
        <taxon>Eukaryota</taxon>
        <taxon>Viridiplantae</taxon>
        <taxon>Streptophyta</taxon>
        <taxon>Embryophyta</taxon>
        <taxon>Tracheophyta</taxon>
        <taxon>Spermatophyta</taxon>
        <taxon>Magnoliopsida</taxon>
        <taxon>eudicotyledons</taxon>
        <taxon>Gunneridae</taxon>
        <taxon>Pentapetalae</taxon>
        <taxon>rosids</taxon>
        <taxon>malvids</taxon>
        <taxon>Malvales</taxon>
        <taxon>Dipterocarpaceae</taxon>
        <taxon>Rubroshorea</taxon>
    </lineage>
</organism>
<name>A0AAV5K5L7_9ROSI</name>
<proteinExistence type="predicted"/>